<reference evidence="1" key="1">
    <citation type="submission" date="2009-08" db="EMBL/GenBank/DDBJ databases">
        <authorList>
            <person name="Cheung F."/>
            <person name="Xiao Y."/>
            <person name="Chan A."/>
            <person name="Moskal W."/>
            <person name="Town C.D."/>
        </authorList>
    </citation>
    <scope>NUCLEOTIDE SEQUENCE</scope>
</reference>
<dbReference type="EMBL" id="BT091000">
    <property type="protein sequence ID" value="ACU15079.1"/>
    <property type="molecule type" value="mRNA"/>
</dbReference>
<organism evidence="1">
    <name type="scientific">Glycine max</name>
    <name type="common">Soybean</name>
    <name type="synonym">Glycine hispida</name>
    <dbReference type="NCBI Taxonomy" id="3847"/>
    <lineage>
        <taxon>Eukaryota</taxon>
        <taxon>Viridiplantae</taxon>
        <taxon>Streptophyta</taxon>
        <taxon>Embryophyta</taxon>
        <taxon>Tracheophyta</taxon>
        <taxon>Spermatophyta</taxon>
        <taxon>Magnoliopsida</taxon>
        <taxon>eudicotyledons</taxon>
        <taxon>Gunneridae</taxon>
        <taxon>Pentapetalae</taxon>
        <taxon>rosids</taxon>
        <taxon>fabids</taxon>
        <taxon>Fabales</taxon>
        <taxon>Fabaceae</taxon>
        <taxon>Papilionoideae</taxon>
        <taxon>50 kb inversion clade</taxon>
        <taxon>NPAAA clade</taxon>
        <taxon>indigoferoid/millettioid clade</taxon>
        <taxon>Phaseoleae</taxon>
        <taxon>Glycine</taxon>
        <taxon>Glycine subgen. Soja</taxon>
    </lineage>
</organism>
<dbReference type="AlphaFoldDB" id="C6T0P5"/>
<name>C6T0P5_SOYBN</name>
<sequence>MEKQCDYSSFNQNLENRFTLNLEEKKQSRVTCEGPYYSLKRIL</sequence>
<proteinExistence type="evidence at transcript level"/>
<evidence type="ECO:0000313" key="1">
    <source>
        <dbReference type="EMBL" id="ACU15079.1"/>
    </source>
</evidence>
<accession>C6T0P5</accession>
<protein>
    <submittedName>
        <fullName evidence="1">Uncharacterized protein</fullName>
    </submittedName>
</protein>